<evidence type="ECO:0000313" key="1">
    <source>
        <dbReference type="EMBL" id="SYV89803.1"/>
    </source>
</evidence>
<proteinExistence type="predicted"/>
<gene>
    <name evidence="1" type="ORF">NCTC10135_00303</name>
</gene>
<protein>
    <submittedName>
        <fullName evidence="1">Uncharacterized protein</fullName>
    </submittedName>
</protein>
<accession>A0A3B0PJ43</accession>
<evidence type="ECO:0000313" key="2">
    <source>
        <dbReference type="Proteomes" id="UP000259864"/>
    </source>
</evidence>
<name>A0A3B0PJ43_9BACT</name>
<dbReference type="AlphaFoldDB" id="A0A3B0PJ43"/>
<reference evidence="2" key="1">
    <citation type="submission" date="2018-06" db="EMBL/GenBank/DDBJ databases">
        <authorList>
            <consortium name="Pathogen Informatics"/>
        </authorList>
    </citation>
    <scope>NUCLEOTIDE SEQUENCE [LARGE SCALE GENOMIC DNA]</scope>
    <source>
        <strain evidence="2">NCTC10135</strain>
    </source>
</reference>
<sequence length="124" mass="15146">MVKQYYLNNFNEKDKDDAKVIRLNDYEIIKKNPFGYLPSNLNQLFYYMNFKSISKLLNIENIIKIQSNFNDEIGEIELLITNKNNQKYYLKIDKTNTSYLKSNLDFYQYIYDRSFMMLYYGTEW</sequence>
<dbReference type="KEGG" id="mala:NCTC10135_00303"/>
<feature type="non-terminal residue" evidence="1">
    <location>
        <position position="124"/>
    </location>
</feature>
<dbReference type="Proteomes" id="UP000259864">
    <property type="component" value="Chromosome 1"/>
</dbReference>
<organism evidence="1 2">
    <name type="scientific">Metamycoplasma alkalescens</name>
    <dbReference type="NCBI Taxonomy" id="45363"/>
    <lineage>
        <taxon>Bacteria</taxon>
        <taxon>Bacillati</taxon>
        <taxon>Mycoplasmatota</taxon>
        <taxon>Mycoplasmoidales</taxon>
        <taxon>Metamycoplasmataceae</taxon>
        <taxon>Metamycoplasma</taxon>
    </lineage>
</organism>
<dbReference type="EMBL" id="LS991949">
    <property type="protein sequence ID" value="SYV89803.1"/>
    <property type="molecule type" value="Genomic_DNA"/>
</dbReference>